<dbReference type="InterPro" id="IPR003785">
    <property type="entry name" value="Creatininase/forma_Hydrolase"/>
</dbReference>
<dbReference type="PANTHER" id="PTHR35005:SF1">
    <property type="entry name" value="2-AMINO-5-FORMYLAMINO-6-RIBOSYLAMINOPYRIMIDIN-4(3H)-ONE 5'-MONOPHOSPHATE DEFORMYLASE"/>
    <property type="match status" value="1"/>
</dbReference>
<comment type="similarity">
    <text evidence="5">Belongs to the creatininase superfamily.</text>
</comment>
<name>A0A554X462_9BURK</name>
<evidence type="ECO:0000256" key="3">
    <source>
        <dbReference type="ARBA" id="ARBA00022801"/>
    </source>
</evidence>
<evidence type="ECO:0000313" key="7">
    <source>
        <dbReference type="Proteomes" id="UP000318542"/>
    </source>
</evidence>
<dbReference type="RefSeq" id="WP_143901411.1">
    <property type="nucleotide sequence ID" value="NZ_VJOL01000012.1"/>
</dbReference>
<reference evidence="6 7" key="1">
    <citation type="submission" date="2019-07" db="EMBL/GenBank/DDBJ databases">
        <title>Tepidimonas thermarum AA-1 draft genome.</title>
        <authorList>
            <person name="Da Costa M.S."/>
            <person name="Froufe H.J.C."/>
            <person name="Egas C."/>
            <person name="Albuquerque L."/>
        </authorList>
    </citation>
    <scope>NUCLEOTIDE SEQUENCE [LARGE SCALE GENOMIC DNA]</scope>
    <source>
        <strain evidence="6 7">AA-1</strain>
    </source>
</reference>
<evidence type="ECO:0000256" key="5">
    <source>
        <dbReference type="ARBA" id="ARBA00024029"/>
    </source>
</evidence>
<accession>A0A554X462</accession>
<proteinExistence type="inferred from homology"/>
<evidence type="ECO:0000256" key="1">
    <source>
        <dbReference type="ARBA" id="ARBA00001947"/>
    </source>
</evidence>
<dbReference type="Gene3D" id="3.40.50.10310">
    <property type="entry name" value="Creatininase"/>
    <property type="match status" value="1"/>
</dbReference>
<evidence type="ECO:0000313" key="6">
    <source>
        <dbReference type="EMBL" id="TSE30536.1"/>
    </source>
</evidence>
<dbReference type="EC" id="3.5.-.-" evidence="6"/>
<evidence type="ECO:0000256" key="2">
    <source>
        <dbReference type="ARBA" id="ARBA00022723"/>
    </source>
</evidence>
<dbReference type="GO" id="GO:0016811">
    <property type="term" value="F:hydrolase activity, acting on carbon-nitrogen (but not peptide) bonds, in linear amides"/>
    <property type="evidence" value="ECO:0007669"/>
    <property type="project" value="TreeGrafter"/>
</dbReference>
<keyword evidence="7" id="KW-1185">Reference proteome</keyword>
<dbReference type="SUPFAM" id="SSF102215">
    <property type="entry name" value="Creatininase"/>
    <property type="match status" value="1"/>
</dbReference>
<dbReference type="AlphaFoldDB" id="A0A554X462"/>
<organism evidence="6 7">
    <name type="scientific">Tepidimonas thermarum</name>
    <dbReference type="NCBI Taxonomy" id="335431"/>
    <lineage>
        <taxon>Bacteria</taxon>
        <taxon>Pseudomonadati</taxon>
        <taxon>Pseudomonadota</taxon>
        <taxon>Betaproteobacteria</taxon>
        <taxon>Burkholderiales</taxon>
        <taxon>Tepidimonas</taxon>
    </lineage>
</organism>
<comment type="cofactor">
    <cofactor evidence="1">
        <name>Zn(2+)</name>
        <dbReference type="ChEBI" id="CHEBI:29105"/>
    </cofactor>
</comment>
<dbReference type="OrthoDB" id="9801445at2"/>
<keyword evidence="4" id="KW-0862">Zinc</keyword>
<gene>
    <name evidence="6" type="primary">mftE</name>
    <name evidence="6" type="ORF">Tther_00933</name>
</gene>
<dbReference type="InterPro" id="IPR024087">
    <property type="entry name" value="Creatininase-like_sf"/>
</dbReference>
<protein>
    <submittedName>
        <fullName evidence="6">Putative mycofactocin system creatinine amidohydrolase family protein MftE</fullName>
        <ecNumber evidence="6">3.5.-.-</ecNumber>
    </submittedName>
</protein>
<dbReference type="EMBL" id="VJOL01000012">
    <property type="protein sequence ID" value="TSE30536.1"/>
    <property type="molecule type" value="Genomic_DNA"/>
</dbReference>
<dbReference type="GO" id="GO:0046872">
    <property type="term" value="F:metal ion binding"/>
    <property type="evidence" value="ECO:0007669"/>
    <property type="project" value="UniProtKB-KW"/>
</dbReference>
<evidence type="ECO:0000256" key="4">
    <source>
        <dbReference type="ARBA" id="ARBA00022833"/>
    </source>
</evidence>
<dbReference type="Proteomes" id="UP000318542">
    <property type="component" value="Unassembled WGS sequence"/>
</dbReference>
<keyword evidence="2" id="KW-0479">Metal-binding</keyword>
<comment type="caution">
    <text evidence="6">The sequence shown here is derived from an EMBL/GenBank/DDBJ whole genome shotgun (WGS) entry which is preliminary data.</text>
</comment>
<dbReference type="GO" id="GO:0009231">
    <property type="term" value="P:riboflavin biosynthetic process"/>
    <property type="evidence" value="ECO:0007669"/>
    <property type="project" value="TreeGrafter"/>
</dbReference>
<dbReference type="Pfam" id="PF02633">
    <property type="entry name" value="Creatininase"/>
    <property type="match status" value="1"/>
</dbReference>
<dbReference type="PANTHER" id="PTHR35005">
    <property type="entry name" value="3-DEHYDRO-SCYLLO-INOSOSE HYDROLASE"/>
    <property type="match status" value="1"/>
</dbReference>
<keyword evidence="3 6" id="KW-0378">Hydrolase</keyword>
<sequence>MHTRAPADTPVRLKRWADLPWPAFAALDPARTVAVLPVGATEQHGPHLPLDVDTAIVDAVLAAAAPHVPAPAPVYVLPTLPVGLSPEHARFPGTLTLSADTALALWRDIGASVARAGVRKLVIFNGHGGHVGLMDLVGRELRARHDLLVWGVNWFHLPLIEPDGHDLETDVSAHERRFGVHAGQVETALMLAIAPDRVACEALRDFPSTSEQRARRYPLLGNGRSAKLAWQMQDVNPAGAAGNAAAADAEWGRRAVAAAGRALAQLLHEVIEVPLATAVSGPTAAR</sequence>